<protein>
    <submittedName>
        <fullName evidence="1">Uncharacterized protein</fullName>
    </submittedName>
</protein>
<reference evidence="2" key="1">
    <citation type="submission" date="2010-08" db="EMBL/GenBank/DDBJ databases">
        <authorList>
            <consortium name="Caenorhabditis japonica Sequencing Consortium"/>
            <person name="Wilson R.K."/>
        </authorList>
    </citation>
    <scope>NUCLEOTIDE SEQUENCE [LARGE SCALE GENOMIC DNA]</scope>
    <source>
        <strain evidence="2">DF5081</strain>
    </source>
</reference>
<accession>A0A8R1IC07</accession>
<organism evidence="1 2">
    <name type="scientific">Caenorhabditis japonica</name>
    <dbReference type="NCBI Taxonomy" id="281687"/>
    <lineage>
        <taxon>Eukaryota</taxon>
        <taxon>Metazoa</taxon>
        <taxon>Ecdysozoa</taxon>
        <taxon>Nematoda</taxon>
        <taxon>Chromadorea</taxon>
        <taxon>Rhabditida</taxon>
        <taxon>Rhabditina</taxon>
        <taxon>Rhabditomorpha</taxon>
        <taxon>Rhabditoidea</taxon>
        <taxon>Rhabditidae</taxon>
        <taxon>Peloderinae</taxon>
        <taxon>Caenorhabditis</taxon>
    </lineage>
</organism>
<dbReference type="PANTHER" id="PTHR31424:SF3">
    <property type="entry name" value="RING-TYPE DOMAIN-CONTAINING PROTEIN"/>
    <property type="match status" value="1"/>
</dbReference>
<reference evidence="1" key="2">
    <citation type="submission" date="2022-06" db="UniProtKB">
        <authorList>
            <consortium name="EnsemblMetazoa"/>
        </authorList>
    </citation>
    <scope>IDENTIFICATION</scope>
    <source>
        <strain evidence="1">DF5081</strain>
    </source>
</reference>
<evidence type="ECO:0000313" key="1">
    <source>
        <dbReference type="EnsemblMetazoa" id="CJA26364.1"/>
    </source>
</evidence>
<evidence type="ECO:0000313" key="2">
    <source>
        <dbReference type="Proteomes" id="UP000005237"/>
    </source>
</evidence>
<dbReference type="Proteomes" id="UP000005237">
    <property type="component" value="Unassembled WGS sequence"/>
</dbReference>
<dbReference type="EnsemblMetazoa" id="CJA26364.1">
    <property type="protein sequence ID" value="CJA26364.1"/>
    <property type="gene ID" value="WBGene00181936"/>
</dbReference>
<dbReference type="AlphaFoldDB" id="A0A8R1IC07"/>
<proteinExistence type="predicted"/>
<name>A0A8R1IC07_CAEJA</name>
<sequence length="124" mass="13995">MIRKKVVGDCKFLASLYNHPGQSSSQPCHLCRINYRTHGSNKACLGQFNFDESVGSRNLRSYNVEGEPLVQVELDNCVIPPLHCLQGVTQSYGINFFLAEANRIDFGDDLPETIPQQHRMLKDL</sequence>
<keyword evidence="2" id="KW-1185">Reference proteome</keyword>
<dbReference type="PANTHER" id="PTHR31424">
    <property type="entry name" value="PROTEIN CBG23806"/>
    <property type="match status" value="1"/>
</dbReference>